<keyword evidence="11 20" id="KW-0547">Nucleotide-binding</keyword>
<keyword evidence="15 22" id="KW-0472">Membrane</keyword>
<keyword evidence="12" id="KW-0418">Kinase</keyword>
<evidence type="ECO:0000256" key="19">
    <source>
        <dbReference type="ARBA" id="ARBA00048679"/>
    </source>
</evidence>
<protein>
    <recommendedName>
        <fullName evidence="3">non-specific serine/threonine protein kinase</fullName>
        <ecNumber evidence="3">2.7.11.1</ecNumber>
    </recommendedName>
</protein>
<dbReference type="InterPro" id="IPR013210">
    <property type="entry name" value="LRR_N_plant-typ"/>
</dbReference>
<dbReference type="GO" id="GO:0016020">
    <property type="term" value="C:membrane"/>
    <property type="evidence" value="ECO:0007669"/>
    <property type="project" value="UniProtKB-SubCell"/>
</dbReference>
<feature type="transmembrane region" description="Helical" evidence="22">
    <location>
        <begin position="462"/>
        <end position="481"/>
    </location>
</feature>
<dbReference type="FunFam" id="3.80.10.10:FF:001678">
    <property type="entry name" value="Calmodulin-binding receptor kinase CaMRLK"/>
    <property type="match status" value="1"/>
</dbReference>
<dbReference type="PROSITE" id="PS00108">
    <property type="entry name" value="PROTEIN_KINASE_ST"/>
    <property type="match status" value="1"/>
</dbReference>
<evidence type="ECO:0000256" key="1">
    <source>
        <dbReference type="ARBA" id="ARBA00004479"/>
    </source>
</evidence>
<dbReference type="InterPro" id="IPR003591">
    <property type="entry name" value="Leu-rich_rpt_typical-subtyp"/>
</dbReference>
<dbReference type="Pfam" id="PF00560">
    <property type="entry name" value="LRR_1"/>
    <property type="match status" value="7"/>
</dbReference>
<feature type="coiled-coil region" evidence="21">
    <location>
        <begin position="190"/>
        <end position="253"/>
    </location>
</feature>
<keyword evidence="10" id="KW-0677">Repeat</keyword>
<evidence type="ECO:0000256" key="8">
    <source>
        <dbReference type="ARBA" id="ARBA00022692"/>
    </source>
</evidence>
<comment type="caution">
    <text evidence="24">The sequence shown here is derived from an EMBL/GenBank/DDBJ whole genome shotgun (WGS) entry which is preliminary data.</text>
</comment>
<keyword evidence="5" id="KW-0597">Phosphoprotein</keyword>
<comment type="similarity">
    <text evidence="2">Belongs to the protein kinase superfamily. Ser/Thr protein kinase family.</text>
</comment>
<dbReference type="SUPFAM" id="SSF52058">
    <property type="entry name" value="L domain-like"/>
    <property type="match status" value="2"/>
</dbReference>
<comment type="catalytic activity">
    <reaction evidence="18">
        <text>L-threonyl-[protein] + ATP = O-phospho-L-threonyl-[protein] + ADP + H(+)</text>
        <dbReference type="Rhea" id="RHEA:46608"/>
        <dbReference type="Rhea" id="RHEA-COMP:11060"/>
        <dbReference type="Rhea" id="RHEA-COMP:11605"/>
        <dbReference type="ChEBI" id="CHEBI:15378"/>
        <dbReference type="ChEBI" id="CHEBI:30013"/>
        <dbReference type="ChEBI" id="CHEBI:30616"/>
        <dbReference type="ChEBI" id="CHEBI:61977"/>
        <dbReference type="ChEBI" id="CHEBI:456216"/>
        <dbReference type="EC" id="2.7.11.1"/>
    </reaction>
</comment>
<evidence type="ECO:0000256" key="15">
    <source>
        <dbReference type="ARBA" id="ARBA00023136"/>
    </source>
</evidence>
<evidence type="ECO:0000256" key="5">
    <source>
        <dbReference type="ARBA" id="ARBA00022553"/>
    </source>
</evidence>
<keyword evidence="6" id="KW-0433">Leucine-rich repeat</keyword>
<dbReference type="Gene3D" id="3.30.200.20">
    <property type="entry name" value="Phosphorylase Kinase, domain 1"/>
    <property type="match status" value="1"/>
</dbReference>
<keyword evidence="17" id="KW-0325">Glycoprotein</keyword>
<feature type="coiled-coil region" evidence="21">
    <location>
        <begin position="347"/>
        <end position="395"/>
    </location>
</feature>
<keyword evidence="9" id="KW-0732">Signal</keyword>
<evidence type="ECO:0000256" key="2">
    <source>
        <dbReference type="ARBA" id="ARBA00008684"/>
    </source>
</evidence>
<dbReference type="SUPFAM" id="SSF52047">
    <property type="entry name" value="RNI-like"/>
    <property type="match status" value="1"/>
</dbReference>
<feature type="domain" description="Protein kinase" evidence="23">
    <location>
        <begin position="1262"/>
        <end position="1538"/>
    </location>
</feature>
<evidence type="ECO:0000256" key="16">
    <source>
        <dbReference type="ARBA" id="ARBA00023170"/>
    </source>
</evidence>
<sequence length="1691" mass="187891">MTDELLETGKIREKLTHGLSELKATEEEILSMETQLATAREVNLKALAATELMATAANMEKKRSEELVKHVVELNEAILVLKLASIEAEKEKCMVLSDKDARLELAMEMAAQAQEQVEDMKKRLEIIQELENQLLAKSILVDSLQAELNQASELVSSSNKTVSDAVKDLNQLKADLIVKERDNSDQTFYFGALETELNQLKAELKNENEEASHLSRNVEILMDELQEQLAVEAEAAERKNQRLKGLYKVTEESEDFGLMHTDQYQKYSCQDVEAFQKNESNAESAKRRNENDGNITISLEEYESLIRKAEKAGEFLRRESSNMSITSENKYESQLLKKELEIAIVKNRELRTRLEQAVTRAEAAEKAKTTLEDQQKRRQEQKQRIKAAIVRLREESTSREFSSSTYESAPKEHQPLGKALRFNHFLTSSVFLIWSCEEAEDIKTKRKKTVASLIMKEDETDHLWRIVLFMFLILITGSVVVSGDSLDTDRQVLLDLKSFLEERNHVNRGQYSQWNPQSSNPCNWSGILCTLDGSRVRGINLAANNISGDLYGNFSSLTALTYLDLSRNTFSGAVPGDLSNCQNLVYLNLSHNILEGELNLTGLTKLEALDLSTNRIFGGIQFTFPGICNNLIVANVSANNFSGGIDNFFDGCLKLQYLDLSSNFFSGAIWKGFSRLKEFSVSENYLSGEVSESFFAENNCSLQVLDLSGNNFTGKVPGEVSNCRNLAILNLWGNHFTGQIPPEIGLISSLESLFLGNNTFSPTIPESLLNLGNLAFLDLSRNHFGGDIQQIFGRFTQLKFLVLHGNSYVDGINSSGILKLPNLVGLDLSNNSFTGPLPVEISEMHNLKFLILAYNQFNSNIPQEYGNFQGLQALDLSFNNLIGKIPSSLGKLRSLLWLMLANNTLSGEIPAELGSCTSLLWLNLANNQLSGSIPRELMKVGMDPSQTFESNRQDGGIIASSRECLTMKRWIPADYPPFSFVYTILNRKTCMSIWDRLLKGVGLFPVCAAGSTVRTLQISGYLQLSGNQLSGEVPGDVGKMHNFSMIHLGFNNLSGTLPPQIGQLPLVVLNLTKNTFSGEIPNEIGNAKCIKNLDLSYNNFSGTFPVSLNNLNELSEFNISYNPLISGTIPTPGQLATFEKDSYLGDPLLKLPSFIINSSGSPPNQYPKIEKKEHKKWVAVLVLLTMTMAFLICGLASLIVCMLVKSPAESPGYLLEDTKHLRRDFASSSGSSSPWSSDTIKVIRLDRTAFTHADILKATGNFSESRILGKGGFGTVYRGLLPDGRQVAVKKLQREGIEGEKEFRAEMEVLTGNGFGWPHPNLVTLYGWCLDGTERILVYEYMEGGSLEDLISDRTRLTWRRRIDIAIDVARALVFLHHECYPAIVHRDVKASNVLLDKDGKASVTDFGLARFVDVGDSHVSTMVAGTVGYVAPEYGQTFHATTKGDVYSFGVLSMELATGRRAVDGGEECLLEWARRVMGYGRHGLSRARIPVVLLGSGLAEGAEEMCELLRIGIGCTAEAPQSRPNMKEENTLHRFLLYTKTFVILLRVENSLMSNALNHNFYFPPTSFGIFSISLRIFGTAALQTLLRVAEDLASFNLGIKMGSLDLLLSAVSSIYHGYVGDNTNLCYCAFDNENAKTEPQRALSLGAKRGTKEDMTRTGISKNIRTGLQDEEFKSKRKRALAVSRKHG</sequence>
<keyword evidence="21" id="KW-0175">Coiled coil</keyword>
<feature type="coiled-coil region" evidence="21">
    <location>
        <begin position="96"/>
        <end position="161"/>
    </location>
</feature>
<dbReference type="PANTHER" id="PTHR45974:SF255">
    <property type="entry name" value="PROTEIN KINASE DOMAIN-CONTAINING PROTEIN"/>
    <property type="match status" value="1"/>
</dbReference>
<reference evidence="24" key="1">
    <citation type="journal article" date="2023" name="Mol. Ecol. Resour.">
        <title>Chromosome-level genome assembly of a triploid poplar Populus alba 'Berolinensis'.</title>
        <authorList>
            <person name="Chen S."/>
            <person name="Yu Y."/>
            <person name="Wang X."/>
            <person name="Wang S."/>
            <person name="Zhang T."/>
            <person name="Zhou Y."/>
            <person name="He R."/>
            <person name="Meng N."/>
            <person name="Wang Y."/>
            <person name="Liu W."/>
            <person name="Liu Z."/>
            <person name="Liu J."/>
            <person name="Guo Q."/>
            <person name="Huang H."/>
            <person name="Sederoff R.R."/>
            <person name="Wang G."/>
            <person name="Qu G."/>
            <person name="Chen S."/>
        </authorList>
    </citation>
    <scope>NUCLEOTIDE SEQUENCE</scope>
    <source>
        <strain evidence="24">SC-2020</strain>
    </source>
</reference>
<dbReference type="SUPFAM" id="SSF56112">
    <property type="entry name" value="Protein kinase-like (PK-like)"/>
    <property type="match status" value="1"/>
</dbReference>
<dbReference type="Gene3D" id="3.80.10.10">
    <property type="entry name" value="Ribonuclease Inhibitor"/>
    <property type="match status" value="6"/>
</dbReference>
<dbReference type="EMBL" id="JAQIZT010000015">
    <property type="protein sequence ID" value="KAJ6970284.1"/>
    <property type="molecule type" value="Genomic_DNA"/>
</dbReference>
<keyword evidence="7" id="KW-0808">Transferase</keyword>
<dbReference type="Pfam" id="PF00069">
    <property type="entry name" value="Pkinase"/>
    <property type="match status" value="1"/>
</dbReference>
<dbReference type="Pfam" id="PF08263">
    <property type="entry name" value="LRRNT_2"/>
    <property type="match status" value="1"/>
</dbReference>
<dbReference type="PROSITE" id="PS51450">
    <property type="entry name" value="LRR"/>
    <property type="match status" value="1"/>
</dbReference>
<evidence type="ECO:0000256" key="17">
    <source>
        <dbReference type="ARBA" id="ARBA00023180"/>
    </source>
</evidence>
<dbReference type="PROSITE" id="PS50011">
    <property type="entry name" value="PROTEIN_KINASE_DOM"/>
    <property type="match status" value="1"/>
</dbReference>
<comment type="catalytic activity">
    <reaction evidence="19">
        <text>L-seryl-[protein] + ATP = O-phospho-L-seryl-[protein] + ADP + H(+)</text>
        <dbReference type="Rhea" id="RHEA:17989"/>
        <dbReference type="Rhea" id="RHEA-COMP:9863"/>
        <dbReference type="Rhea" id="RHEA-COMP:11604"/>
        <dbReference type="ChEBI" id="CHEBI:15378"/>
        <dbReference type="ChEBI" id="CHEBI:29999"/>
        <dbReference type="ChEBI" id="CHEBI:30616"/>
        <dbReference type="ChEBI" id="CHEBI:83421"/>
        <dbReference type="ChEBI" id="CHEBI:456216"/>
        <dbReference type="EC" id="2.7.11.1"/>
    </reaction>
</comment>
<evidence type="ECO:0000259" key="23">
    <source>
        <dbReference type="PROSITE" id="PS50011"/>
    </source>
</evidence>
<keyword evidence="16" id="KW-0675">Receptor</keyword>
<evidence type="ECO:0000256" key="11">
    <source>
        <dbReference type="ARBA" id="ARBA00022741"/>
    </source>
</evidence>
<name>A0AAD6PWJ2_9ROSI</name>
<dbReference type="Gene3D" id="1.10.510.10">
    <property type="entry name" value="Transferase(Phosphotransferase) domain 1"/>
    <property type="match status" value="1"/>
</dbReference>
<evidence type="ECO:0000256" key="14">
    <source>
        <dbReference type="ARBA" id="ARBA00022989"/>
    </source>
</evidence>
<dbReference type="GO" id="GO:0005524">
    <property type="term" value="F:ATP binding"/>
    <property type="evidence" value="ECO:0007669"/>
    <property type="project" value="UniProtKB-UniRule"/>
</dbReference>
<dbReference type="InterPro" id="IPR011009">
    <property type="entry name" value="Kinase-like_dom_sf"/>
</dbReference>
<evidence type="ECO:0000256" key="3">
    <source>
        <dbReference type="ARBA" id="ARBA00012513"/>
    </source>
</evidence>
<keyword evidence="14 22" id="KW-1133">Transmembrane helix</keyword>
<dbReference type="InterPro" id="IPR017441">
    <property type="entry name" value="Protein_kinase_ATP_BS"/>
</dbReference>
<evidence type="ECO:0000256" key="13">
    <source>
        <dbReference type="ARBA" id="ARBA00022840"/>
    </source>
</evidence>
<keyword evidence="25" id="KW-1185">Reference proteome</keyword>
<dbReference type="FunFam" id="3.30.200.20:FF:000309">
    <property type="entry name" value="Leucine-rich repeat receptor protein kinase MSP1"/>
    <property type="match status" value="1"/>
</dbReference>
<dbReference type="InterPro" id="IPR001611">
    <property type="entry name" value="Leu-rich_rpt"/>
</dbReference>
<comment type="subcellular location">
    <subcellularLocation>
        <location evidence="1">Membrane</location>
        <topology evidence="1">Single-pass type I membrane protein</topology>
    </subcellularLocation>
</comment>
<proteinExistence type="inferred from homology"/>
<evidence type="ECO:0000256" key="7">
    <source>
        <dbReference type="ARBA" id="ARBA00022679"/>
    </source>
</evidence>
<evidence type="ECO:0000256" key="21">
    <source>
        <dbReference type="SAM" id="Coils"/>
    </source>
</evidence>
<dbReference type="SMART" id="SM00220">
    <property type="entry name" value="S_TKc"/>
    <property type="match status" value="1"/>
</dbReference>
<dbReference type="Proteomes" id="UP001164929">
    <property type="component" value="Chromosome 15"/>
</dbReference>
<evidence type="ECO:0000256" key="9">
    <source>
        <dbReference type="ARBA" id="ARBA00022729"/>
    </source>
</evidence>
<feature type="binding site" evidence="20">
    <location>
        <position position="1291"/>
    </location>
    <ligand>
        <name>ATP</name>
        <dbReference type="ChEBI" id="CHEBI:30616"/>
    </ligand>
</feature>
<dbReference type="Pfam" id="PF13855">
    <property type="entry name" value="LRR_8"/>
    <property type="match status" value="1"/>
</dbReference>
<dbReference type="InterPro" id="IPR000719">
    <property type="entry name" value="Prot_kinase_dom"/>
</dbReference>
<dbReference type="InterPro" id="IPR032675">
    <property type="entry name" value="LRR_dom_sf"/>
</dbReference>
<evidence type="ECO:0000256" key="22">
    <source>
        <dbReference type="SAM" id="Phobius"/>
    </source>
</evidence>
<evidence type="ECO:0000256" key="12">
    <source>
        <dbReference type="ARBA" id="ARBA00022777"/>
    </source>
</evidence>
<dbReference type="GO" id="GO:0004674">
    <property type="term" value="F:protein serine/threonine kinase activity"/>
    <property type="evidence" value="ECO:0007669"/>
    <property type="project" value="UniProtKB-KW"/>
</dbReference>
<dbReference type="SMART" id="SM00369">
    <property type="entry name" value="LRR_TYP"/>
    <property type="match status" value="5"/>
</dbReference>
<organism evidence="24 25">
    <name type="scientific">Populus alba x Populus x berolinensis</name>
    <dbReference type="NCBI Taxonomy" id="444605"/>
    <lineage>
        <taxon>Eukaryota</taxon>
        <taxon>Viridiplantae</taxon>
        <taxon>Streptophyta</taxon>
        <taxon>Embryophyta</taxon>
        <taxon>Tracheophyta</taxon>
        <taxon>Spermatophyta</taxon>
        <taxon>Magnoliopsida</taxon>
        <taxon>eudicotyledons</taxon>
        <taxon>Gunneridae</taxon>
        <taxon>Pentapetalae</taxon>
        <taxon>rosids</taxon>
        <taxon>fabids</taxon>
        <taxon>Malpighiales</taxon>
        <taxon>Salicaceae</taxon>
        <taxon>Saliceae</taxon>
        <taxon>Populus</taxon>
    </lineage>
</organism>
<accession>A0AAD6PWJ2</accession>
<dbReference type="FunFam" id="3.80.10.10:FF:001121">
    <property type="entry name" value="Putative LRR receptor-like serine/threonine-protein kinase"/>
    <property type="match status" value="1"/>
</dbReference>
<dbReference type="PANTHER" id="PTHR45974">
    <property type="entry name" value="RECEPTOR-LIKE PROTEIN 55"/>
    <property type="match status" value="1"/>
</dbReference>
<dbReference type="InterPro" id="IPR008271">
    <property type="entry name" value="Ser/Thr_kinase_AS"/>
</dbReference>
<evidence type="ECO:0000256" key="10">
    <source>
        <dbReference type="ARBA" id="ARBA00022737"/>
    </source>
</evidence>
<dbReference type="CDD" id="cd14066">
    <property type="entry name" value="STKc_IRAK"/>
    <property type="match status" value="1"/>
</dbReference>
<evidence type="ECO:0000256" key="20">
    <source>
        <dbReference type="PROSITE-ProRule" id="PRU10141"/>
    </source>
</evidence>
<keyword evidence="4" id="KW-0723">Serine/threonine-protein kinase</keyword>
<feature type="transmembrane region" description="Helical" evidence="22">
    <location>
        <begin position="1177"/>
        <end position="1200"/>
    </location>
</feature>
<keyword evidence="8 22" id="KW-0812">Transmembrane</keyword>
<evidence type="ECO:0000256" key="18">
    <source>
        <dbReference type="ARBA" id="ARBA00047899"/>
    </source>
</evidence>
<dbReference type="PROSITE" id="PS00107">
    <property type="entry name" value="PROTEIN_KINASE_ATP"/>
    <property type="match status" value="1"/>
</dbReference>
<dbReference type="FunFam" id="3.80.10.10:FF:000691">
    <property type="entry name" value="Putative LRR receptor-like serine/threonine-protein kinase"/>
    <property type="match status" value="1"/>
</dbReference>
<evidence type="ECO:0000313" key="25">
    <source>
        <dbReference type="Proteomes" id="UP001164929"/>
    </source>
</evidence>
<gene>
    <name evidence="24" type="ORF">NC653_034775</name>
</gene>
<evidence type="ECO:0000313" key="24">
    <source>
        <dbReference type="EMBL" id="KAJ6970284.1"/>
    </source>
</evidence>
<dbReference type="EC" id="2.7.11.1" evidence="3"/>
<keyword evidence="13 20" id="KW-0067">ATP-binding</keyword>
<evidence type="ECO:0000256" key="6">
    <source>
        <dbReference type="ARBA" id="ARBA00022614"/>
    </source>
</evidence>
<dbReference type="FunFam" id="1.10.510.10:FF:000388">
    <property type="entry name" value="Leucine-rich repeat receptor-like tyrosine-protein kinase PXC3"/>
    <property type="match status" value="1"/>
</dbReference>
<evidence type="ECO:0000256" key="4">
    <source>
        <dbReference type="ARBA" id="ARBA00022527"/>
    </source>
</evidence>